<dbReference type="InterPro" id="IPR050816">
    <property type="entry name" value="Flavin-dep_Halogenase_NPB"/>
</dbReference>
<reference evidence="3" key="1">
    <citation type="submission" date="2018-07" db="EMBL/GenBank/DDBJ databases">
        <title>Genome assembly of strain Ka43.</title>
        <authorList>
            <person name="Kukolya J."/>
            <person name="Nagy I."/>
            <person name="Horvath B."/>
            <person name="Toth A."/>
        </authorList>
    </citation>
    <scope>NUCLEOTIDE SEQUENCE</scope>
    <source>
        <strain evidence="3">KB43</strain>
    </source>
</reference>
<dbReference type="GO" id="GO:0000166">
    <property type="term" value="F:nucleotide binding"/>
    <property type="evidence" value="ECO:0007669"/>
    <property type="project" value="UniProtKB-KW"/>
</dbReference>
<accession>A0A928V4Z3</accession>
<sequence>MKGSDINNIVIVGGGTAGWMAAASLSRFFEGKSSVITLVESEQIGTVGVGEATIPGIRQFNYSLGIDEIDFIKKTNASFKLGIEFRDWYKPGRRFFHPFSDYGVSLQGVDFHHYVARLREAGAMIDLADFSFSTQMAQLNRFAQPHEQPPSSLADFNYAYHFDAGLYAAYLKKYAMNRGVVRKEGKVIDVNLRDDDGFIASVVLDSGETIAGQLFIDCSGFRGLLIEGALQTGYEDWRCWLPCDSAVAVQTDLFGEPSPFTRTTARDAGWQWQIPLQHRTGNGYVYASRFVDHDIAATTLLSHLDTEPINNPKRFDFVTGLRKKIWNKNCFALGLASGFLEPLESTSISLIQTGLSKLMQFFPDSHFNQCDIDEVNRLHRIEFERIRDFIILHYKATARNDTDFWRFCRGMEIPESLAHKIKLFESRGHIVMYDHEAFKKESWLSIYNGFHCQPQRYDSRADRMSMAELKSHLEKMQAAIAQAARQTMSHGDFIARHCQA</sequence>
<dbReference type="InterPro" id="IPR006905">
    <property type="entry name" value="Flavin_halogenase"/>
</dbReference>
<feature type="binding site" evidence="2">
    <location>
        <position position="80"/>
    </location>
    <ligand>
        <name>7-chloro-L-tryptophan</name>
        <dbReference type="ChEBI" id="CHEBI:58713"/>
    </ligand>
</feature>
<evidence type="ECO:0000256" key="1">
    <source>
        <dbReference type="PIRSR" id="PIRSR011396-1"/>
    </source>
</evidence>
<dbReference type="InterPro" id="IPR036188">
    <property type="entry name" value="FAD/NAD-bd_sf"/>
</dbReference>
<keyword evidence="2" id="KW-0285">Flavoprotein</keyword>
<keyword evidence="2" id="KW-0547">Nucleotide-binding</keyword>
<evidence type="ECO:0000313" key="4">
    <source>
        <dbReference type="Proteomes" id="UP000652567"/>
    </source>
</evidence>
<dbReference type="Gene3D" id="3.50.50.60">
    <property type="entry name" value="FAD/NAD(P)-binding domain"/>
    <property type="match status" value="1"/>
</dbReference>
<evidence type="ECO:0000313" key="3">
    <source>
        <dbReference type="EMBL" id="MBE8716224.1"/>
    </source>
</evidence>
<dbReference type="GO" id="GO:0004497">
    <property type="term" value="F:monooxygenase activity"/>
    <property type="evidence" value="ECO:0007669"/>
    <property type="project" value="InterPro"/>
</dbReference>
<keyword evidence="2" id="KW-0274">FAD</keyword>
<evidence type="ECO:0000256" key="2">
    <source>
        <dbReference type="PIRSR" id="PIRSR011396-2"/>
    </source>
</evidence>
<dbReference type="PIRSF" id="PIRSF011396">
    <property type="entry name" value="Trp_halogenase"/>
    <property type="match status" value="1"/>
</dbReference>
<feature type="binding site" evidence="2">
    <location>
        <position position="348"/>
    </location>
    <ligand>
        <name>FAD</name>
        <dbReference type="ChEBI" id="CHEBI:57692"/>
    </ligand>
</feature>
<feature type="binding site" evidence="2">
    <location>
        <begin position="14"/>
        <end position="17"/>
    </location>
    <ligand>
        <name>FAD</name>
        <dbReference type="ChEBI" id="CHEBI:57692"/>
    </ligand>
</feature>
<feature type="binding site" evidence="2">
    <location>
        <position position="335"/>
    </location>
    <ligand>
        <name>FAD</name>
        <dbReference type="ChEBI" id="CHEBI:57692"/>
    </ligand>
</feature>
<name>A0A928V4Z3_9GAMM</name>
<protein>
    <submittedName>
        <fullName evidence="3">Tryptophan 7-halogenase</fullName>
    </submittedName>
</protein>
<dbReference type="EMBL" id="PRDL01000001">
    <property type="protein sequence ID" value="MBE8716224.1"/>
    <property type="molecule type" value="Genomic_DNA"/>
</dbReference>
<dbReference type="PANTHER" id="PTHR43747">
    <property type="entry name" value="FAD-BINDING PROTEIN"/>
    <property type="match status" value="1"/>
</dbReference>
<dbReference type="InterPro" id="IPR033856">
    <property type="entry name" value="Trp_halogen"/>
</dbReference>
<feature type="binding site" evidence="2">
    <location>
        <position position="187"/>
    </location>
    <ligand>
        <name>FAD</name>
        <dbReference type="ChEBI" id="CHEBI:57692"/>
    </ligand>
</feature>
<comment type="caution">
    <text evidence="3">The sequence shown here is derived from an EMBL/GenBank/DDBJ whole genome shotgun (WGS) entry which is preliminary data.</text>
</comment>
<dbReference type="AlphaFoldDB" id="A0A928V4Z3"/>
<organism evidence="3 4">
    <name type="scientific">Cellvibrio polysaccharolyticus</name>
    <dbReference type="NCBI Taxonomy" id="2082724"/>
    <lineage>
        <taxon>Bacteria</taxon>
        <taxon>Pseudomonadati</taxon>
        <taxon>Pseudomonadota</taxon>
        <taxon>Gammaproteobacteria</taxon>
        <taxon>Cellvibrionales</taxon>
        <taxon>Cellvibrionaceae</taxon>
        <taxon>Cellvibrio</taxon>
    </lineage>
</organism>
<dbReference type="SUPFAM" id="SSF51905">
    <property type="entry name" value="FAD/NAD(P)-binding domain"/>
    <property type="match status" value="1"/>
</dbReference>
<dbReference type="Proteomes" id="UP000652567">
    <property type="component" value="Unassembled WGS sequence"/>
</dbReference>
<dbReference type="PANTHER" id="PTHR43747:SF4">
    <property type="entry name" value="FLAVIN-DEPENDENT TRYPTOPHAN HALOGENASE"/>
    <property type="match status" value="1"/>
</dbReference>
<keyword evidence="4" id="KW-1185">Reference proteome</keyword>
<dbReference type="Pfam" id="PF04820">
    <property type="entry name" value="Trp_halogenase"/>
    <property type="match status" value="1"/>
</dbReference>
<proteinExistence type="predicted"/>
<feature type="active site" evidence="1">
    <location>
        <position position="80"/>
    </location>
</feature>
<feature type="binding site" evidence="2">
    <location>
        <position position="344"/>
    </location>
    <ligand>
        <name>L-tryptophan</name>
        <dbReference type="ChEBI" id="CHEBI:57912"/>
    </ligand>
</feature>
<gene>
    <name evidence="3" type="ORF">C4F51_03380</name>
</gene>
<dbReference type="RefSeq" id="WP_193907135.1">
    <property type="nucleotide sequence ID" value="NZ_PRDL01000001.1"/>
</dbReference>